<dbReference type="PANTHER" id="PTHR21310:SF15">
    <property type="entry name" value="AMINOGLYCOSIDE PHOSPHOTRANSFERASE DOMAIN-CONTAINING PROTEIN"/>
    <property type="match status" value="1"/>
</dbReference>
<protein>
    <recommendedName>
        <fullName evidence="2">Aminoglycoside phosphotransferase domain-containing protein</fullName>
    </recommendedName>
</protein>
<evidence type="ECO:0000256" key="1">
    <source>
        <dbReference type="SAM" id="MobiDB-lite"/>
    </source>
</evidence>
<keyword evidence="4" id="KW-1185">Reference proteome</keyword>
<feature type="compositionally biased region" description="Polar residues" evidence="1">
    <location>
        <begin position="95"/>
        <end position="114"/>
    </location>
</feature>
<dbReference type="Proteomes" id="UP000800041">
    <property type="component" value="Unassembled WGS sequence"/>
</dbReference>
<sequence>MVIGLKVFGFGSASSSASDSASTSNTYILLRNTAWSFNTYASAQHCFSKPSTDLSTSYSVYSNEPSFSYAAQGLACTTTFFRKTPLPHPRFPSPTLLTQTSRPSPTQHKQSFETSSSLGRLLSSSSAQQRYNATMPRCCAFLTPLLFKLWGNHKPSDLSSLPSSPKSPPRSLKKIRLLRKKLARKLARKAWRKAVKNILIRKREQRRRSNGFRASEFQPSDPESSNTSSWATANQPTQPESGNTVQHIGKEDLDPEVWGPIAHIPDSKILNLALYAPIPQSSEATWALVKKTESGSHNRVWIVEYSDGSKICVRVPAFGWEGKWTELDAEVMEVQVQTMRYIGNETGLKMPEVLAWDQTLDNDIGAPYILTSFLEGRMVGEAWADFEAHPDPEEMEAFRLRILKSVATNISALRSLKFNEMGMLNFPHGITSPPIIGPILAISSGCRREANFNSTLAQRSLPAQTHSIASLKKRLSNWQSWEIYHLQHNSLPFPNPYKTAGLAFLYWVLLLSIYPNCSTDTPESFVLAPPDFDAQNILVDDSGNVTGFIDWDSVATVPVWKGWASFPMWICDDWTATYDPDETGADSEEQLLGYRRAYAEYLKEPTGGEGCEVTAASHIFDWAADAIGDTERMVEIAEKILEKALPGTNVGGYLEWLGGLVDGEEKVAAENFLRVVLEVFVQSA</sequence>
<proteinExistence type="predicted"/>
<organism evidence="3 4">
    <name type="scientific">Aulographum hederae CBS 113979</name>
    <dbReference type="NCBI Taxonomy" id="1176131"/>
    <lineage>
        <taxon>Eukaryota</taxon>
        <taxon>Fungi</taxon>
        <taxon>Dikarya</taxon>
        <taxon>Ascomycota</taxon>
        <taxon>Pezizomycotina</taxon>
        <taxon>Dothideomycetes</taxon>
        <taxon>Pleosporomycetidae</taxon>
        <taxon>Aulographales</taxon>
        <taxon>Aulographaceae</taxon>
    </lineage>
</organism>
<dbReference type="OrthoDB" id="10003767at2759"/>
<name>A0A6G1GXF0_9PEZI</name>
<dbReference type="EMBL" id="ML977161">
    <property type="protein sequence ID" value="KAF1985636.1"/>
    <property type="molecule type" value="Genomic_DNA"/>
</dbReference>
<dbReference type="Pfam" id="PF01636">
    <property type="entry name" value="APH"/>
    <property type="match status" value="1"/>
</dbReference>
<dbReference type="PANTHER" id="PTHR21310">
    <property type="entry name" value="AMINOGLYCOSIDE PHOSPHOTRANSFERASE-RELATED-RELATED"/>
    <property type="match status" value="1"/>
</dbReference>
<feature type="domain" description="Aminoglycoside phosphotransferase" evidence="2">
    <location>
        <begin position="292"/>
        <end position="587"/>
    </location>
</feature>
<reference evidence="3" key="1">
    <citation type="journal article" date="2020" name="Stud. Mycol.">
        <title>101 Dothideomycetes genomes: a test case for predicting lifestyles and emergence of pathogens.</title>
        <authorList>
            <person name="Haridas S."/>
            <person name="Albert R."/>
            <person name="Binder M."/>
            <person name="Bloem J."/>
            <person name="Labutti K."/>
            <person name="Salamov A."/>
            <person name="Andreopoulos B."/>
            <person name="Baker S."/>
            <person name="Barry K."/>
            <person name="Bills G."/>
            <person name="Bluhm B."/>
            <person name="Cannon C."/>
            <person name="Castanera R."/>
            <person name="Culley D."/>
            <person name="Daum C."/>
            <person name="Ezra D."/>
            <person name="Gonzalez J."/>
            <person name="Henrissat B."/>
            <person name="Kuo A."/>
            <person name="Liang C."/>
            <person name="Lipzen A."/>
            <person name="Lutzoni F."/>
            <person name="Magnuson J."/>
            <person name="Mondo S."/>
            <person name="Nolan M."/>
            <person name="Ohm R."/>
            <person name="Pangilinan J."/>
            <person name="Park H.-J."/>
            <person name="Ramirez L."/>
            <person name="Alfaro M."/>
            <person name="Sun H."/>
            <person name="Tritt A."/>
            <person name="Yoshinaga Y."/>
            <person name="Zwiers L.-H."/>
            <person name="Turgeon B."/>
            <person name="Goodwin S."/>
            <person name="Spatafora J."/>
            <person name="Crous P."/>
            <person name="Grigoriev I."/>
        </authorList>
    </citation>
    <scope>NUCLEOTIDE SEQUENCE</scope>
    <source>
        <strain evidence="3">CBS 113979</strain>
    </source>
</reference>
<evidence type="ECO:0000259" key="2">
    <source>
        <dbReference type="Pfam" id="PF01636"/>
    </source>
</evidence>
<gene>
    <name evidence="3" type="ORF">K402DRAFT_405095</name>
</gene>
<dbReference type="InterPro" id="IPR051678">
    <property type="entry name" value="AGP_Transferase"/>
</dbReference>
<dbReference type="SUPFAM" id="SSF56112">
    <property type="entry name" value="Protein kinase-like (PK-like)"/>
    <property type="match status" value="1"/>
</dbReference>
<feature type="region of interest" description="Disordered" evidence="1">
    <location>
        <begin position="91"/>
        <end position="120"/>
    </location>
</feature>
<accession>A0A6G1GXF0</accession>
<evidence type="ECO:0000313" key="4">
    <source>
        <dbReference type="Proteomes" id="UP000800041"/>
    </source>
</evidence>
<dbReference type="AlphaFoldDB" id="A0A6G1GXF0"/>
<feature type="compositionally biased region" description="Polar residues" evidence="1">
    <location>
        <begin position="217"/>
        <end position="246"/>
    </location>
</feature>
<feature type="region of interest" description="Disordered" evidence="1">
    <location>
        <begin position="209"/>
        <end position="247"/>
    </location>
</feature>
<dbReference type="InterPro" id="IPR011009">
    <property type="entry name" value="Kinase-like_dom_sf"/>
</dbReference>
<dbReference type="InterPro" id="IPR002575">
    <property type="entry name" value="Aminoglycoside_PTrfase"/>
</dbReference>
<evidence type="ECO:0000313" key="3">
    <source>
        <dbReference type="EMBL" id="KAF1985636.1"/>
    </source>
</evidence>